<keyword evidence="1" id="KW-0808">Transferase</keyword>
<reference evidence="1 2" key="1">
    <citation type="submission" date="2019-05" db="EMBL/GenBank/DDBJ databases">
        <title>Panacibacter sp. strain 17mud1-8 Genome sequencing and assembly.</title>
        <authorList>
            <person name="Chhetri G."/>
        </authorList>
    </citation>
    <scope>NUCLEOTIDE SEQUENCE [LARGE SCALE GENOMIC DNA]</scope>
    <source>
        <strain evidence="1 2">17mud1-8</strain>
    </source>
</reference>
<evidence type="ECO:0000313" key="2">
    <source>
        <dbReference type="Proteomes" id="UP000305848"/>
    </source>
</evidence>
<dbReference type="GO" id="GO:0016740">
    <property type="term" value="F:transferase activity"/>
    <property type="evidence" value="ECO:0007669"/>
    <property type="project" value="UniProtKB-KW"/>
</dbReference>
<protein>
    <submittedName>
        <fullName evidence="1">Sulfotransferase</fullName>
    </submittedName>
</protein>
<keyword evidence="2" id="KW-1185">Reference proteome</keyword>
<dbReference type="OrthoDB" id="9785185at2"/>
<evidence type="ECO:0000313" key="1">
    <source>
        <dbReference type="EMBL" id="TKK68529.1"/>
    </source>
</evidence>
<dbReference type="InterPro" id="IPR052736">
    <property type="entry name" value="Stf3_sulfotransferase"/>
</dbReference>
<accession>A0A4U3L2P5</accession>
<dbReference type="PANTHER" id="PTHR36451">
    <property type="entry name" value="PAPS-DEPENDENT SULFOTRANSFERASE STF3"/>
    <property type="match status" value="1"/>
</dbReference>
<dbReference type="Proteomes" id="UP000305848">
    <property type="component" value="Unassembled WGS sequence"/>
</dbReference>
<comment type="caution">
    <text evidence="1">The sequence shown here is derived from an EMBL/GenBank/DDBJ whole genome shotgun (WGS) entry which is preliminary data.</text>
</comment>
<dbReference type="PANTHER" id="PTHR36451:SF1">
    <property type="entry name" value="OMEGA-HYDROXY-BETA-DIHYDROMENAQUINONE-9 SULFOTRANSFERASE STF3"/>
    <property type="match status" value="1"/>
</dbReference>
<dbReference type="InterPro" id="IPR027417">
    <property type="entry name" value="P-loop_NTPase"/>
</dbReference>
<name>A0A4U3L2P5_9BACT</name>
<proteinExistence type="predicted"/>
<dbReference type="RefSeq" id="WP_137261717.1">
    <property type="nucleotide sequence ID" value="NZ_SZQL01000007.1"/>
</dbReference>
<gene>
    <name evidence="1" type="ORF">FC093_10425</name>
</gene>
<dbReference type="EMBL" id="SZQL01000007">
    <property type="protein sequence ID" value="TKK68529.1"/>
    <property type="molecule type" value="Genomic_DNA"/>
</dbReference>
<organism evidence="1 2">
    <name type="scientific">Ilyomonas limi</name>
    <dbReference type="NCBI Taxonomy" id="2575867"/>
    <lineage>
        <taxon>Bacteria</taxon>
        <taxon>Pseudomonadati</taxon>
        <taxon>Bacteroidota</taxon>
        <taxon>Chitinophagia</taxon>
        <taxon>Chitinophagales</taxon>
        <taxon>Chitinophagaceae</taxon>
        <taxon>Ilyomonas</taxon>
    </lineage>
</organism>
<dbReference type="Gene3D" id="3.40.50.300">
    <property type="entry name" value="P-loop containing nucleotide triphosphate hydrolases"/>
    <property type="match status" value="1"/>
</dbReference>
<dbReference type="AlphaFoldDB" id="A0A4U3L2P5"/>
<sequence length="312" mass="37143">MAATIKYEALLQKPIILFGSGRSGTTIISEILFQHEDLAWHSNYQEIFPRFPQINFLRRLFDNSWWRMVKFWNFVGVSKNTRQKKSKQLINLAIFNPIERYNFWEKITGPRIDFSRGFLLDTKATEEERTYIRSFLAKQVKYQGRKRLIMKFTGPARLEYLHSIFPDAIFVNIVREPIATVRSWLEVGFWQTKGINRLWWVGAYSSEEEAEAEKLKNDPALITAFQYRKLMETTAYEIEKLGLQVYESHYEDFVKDPHTFIYKLMEYMQLPLSRHVEAYMQNIFVANRNERTSKKTPFSDETKKRILEIVSV</sequence>
<dbReference type="SUPFAM" id="SSF52540">
    <property type="entry name" value="P-loop containing nucleoside triphosphate hydrolases"/>
    <property type="match status" value="1"/>
</dbReference>
<dbReference type="Pfam" id="PF13469">
    <property type="entry name" value="Sulfotransfer_3"/>
    <property type="match status" value="1"/>
</dbReference>